<dbReference type="Proteomes" id="UP001138500">
    <property type="component" value="Unassembled WGS sequence"/>
</dbReference>
<dbReference type="AlphaFoldDB" id="A0A9W7SIB5"/>
<feature type="compositionally biased region" description="Low complexity" evidence="1">
    <location>
        <begin position="101"/>
        <end position="123"/>
    </location>
</feature>
<sequence>MDCFQDFCLSCDRASTTGAYCSQACRLADMERATASPPASPVSQRHSARLSWSSTSSLHYAHSATSRPAPPSPGHAHRPRTSYFTATSATQHQEQQPHYVLSPSSSRTSLTSTSSDSGAASGRISHQAQMELQDYFKSFNAAQASKRRPSK</sequence>
<evidence type="ECO:0000256" key="1">
    <source>
        <dbReference type="SAM" id="MobiDB-lite"/>
    </source>
</evidence>
<dbReference type="EMBL" id="RIBY02002533">
    <property type="protein sequence ID" value="KAH9810091.1"/>
    <property type="molecule type" value="Genomic_DNA"/>
</dbReference>
<accession>A0A9W7SIB5</accession>
<gene>
    <name evidence="2" type="ORF">Tdes44962_MAKER01063</name>
</gene>
<name>A0A9W7SIB5_9PEZI</name>
<reference evidence="2 3" key="1">
    <citation type="journal article" date="2018" name="IMA Fungus">
        <title>IMA Genome-F 10: Nine draft genome sequences of Claviceps purpurea s.lat., including C. arundinis, C. humidiphila, and C. cf. spartinae, pseudomolecules for the pitch canker pathogen Fusarium circinatum, draft genome of Davidsoniella eucalypti, Grosmannia galeiformis, Quambalaria eucalypti, and Teratosphaeria destructans.</title>
        <authorList>
            <person name="Wingfield B.D."/>
            <person name="Liu M."/>
            <person name="Nguyen H.D."/>
            <person name="Lane F.A."/>
            <person name="Morgan S.W."/>
            <person name="De Vos L."/>
            <person name="Wilken P.M."/>
            <person name="Duong T.A."/>
            <person name="Aylward J."/>
            <person name="Coetzee M.P."/>
            <person name="Dadej K."/>
            <person name="De Beer Z.W."/>
            <person name="Findlay W."/>
            <person name="Havenga M."/>
            <person name="Kolarik M."/>
            <person name="Menzies J.G."/>
            <person name="Naidoo K."/>
            <person name="Pochopski O."/>
            <person name="Shoukouhi P."/>
            <person name="Santana Q.C."/>
            <person name="Seifert K.A."/>
            <person name="Soal N."/>
            <person name="Steenkamp E.T."/>
            <person name="Tatham C.T."/>
            <person name="van der Nest M.A."/>
            <person name="Wingfield M.J."/>
        </authorList>
    </citation>
    <scope>NUCLEOTIDE SEQUENCE [LARGE SCALE GENOMIC DNA]</scope>
    <source>
        <strain evidence="2">CMW44962</strain>
    </source>
</reference>
<comment type="caution">
    <text evidence="2">The sequence shown here is derived from an EMBL/GenBank/DDBJ whole genome shotgun (WGS) entry which is preliminary data.</text>
</comment>
<feature type="compositionally biased region" description="Polar residues" evidence="1">
    <location>
        <begin position="82"/>
        <end position="96"/>
    </location>
</feature>
<evidence type="ECO:0000313" key="2">
    <source>
        <dbReference type="EMBL" id="KAH9810091.1"/>
    </source>
</evidence>
<evidence type="ECO:0000313" key="3">
    <source>
        <dbReference type="Proteomes" id="UP001138500"/>
    </source>
</evidence>
<feature type="region of interest" description="Disordered" evidence="1">
    <location>
        <begin position="59"/>
        <end position="126"/>
    </location>
</feature>
<reference evidence="2 3" key="2">
    <citation type="journal article" date="2021" name="Curr. Genet.">
        <title>Genetic response to nitrogen starvation in the aggressive Eucalyptus foliar pathogen Teratosphaeria destructans.</title>
        <authorList>
            <person name="Havenga M."/>
            <person name="Wingfield B.D."/>
            <person name="Wingfield M.J."/>
            <person name="Dreyer L.L."/>
            <person name="Roets F."/>
            <person name="Aylward J."/>
        </authorList>
    </citation>
    <scope>NUCLEOTIDE SEQUENCE [LARGE SCALE GENOMIC DNA]</scope>
    <source>
        <strain evidence="2">CMW44962</strain>
    </source>
</reference>
<organism evidence="2 3">
    <name type="scientific">Teratosphaeria destructans</name>
    <dbReference type="NCBI Taxonomy" id="418781"/>
    <lineage>
        <taxon>Eukaryota</taxon>
        <taxon>Fungi</taxon>
        <taxon>Dikarya</taxon>
        <taxon>Ascomycota</taxon>
        <taxon>Pezizomycotina</taxon>
        <taxon>Dothideomycetes</taxon>
        <taxon>Dothideomycetidae</taxon>
        <taxon>Mycosphaerellales</taxon>
        <taxon>Teratosphaeriaceae</taxon>
        <taxon>Teratosphaeria</taxon>
    </lineage>
</organism>
<dbReference type="Pfam" id="PF12855">
    <property type="entry name" value="Ecl1"/>
    <property type="match status" value="1"/>
</dbReference>
<proteinExistence type="predicted"/>
<keyword evidence="3" id="KW-1185">Reference proteome</keyword>
<dbReference type="InterPro" id="IPR024368">
    <property type="entry name" value="Ecl1/2/3"/>
</dbReference>
<dbReference type="OrthoDB" id="2563506at2759"/>
<feature type="region of interest" description="Disordered" evidence="1">
    <location>
        <begin position="35"/>
        <end position="54"/>
    </location>
</feature>
<protein>
    <submittedName>
        <fullName evidence="2">Life-span regulatory factor</fullName>
    </submittedName>
</protein>